<protein>
    <submittedName>
        <fullName evidence="1">CarboxypepD_reg-like domain-containing protein</fullName>
    </submittedName>
</protein>
<dbReference type="Proteomes" id="UP000184532">
    <property type="component" value="Unassembled WGS sequence"/>
</dbReference>
<dbReference type="OrthoDB" id="1223654at2"/>
<sequence>MNINSIFLFFFLLIVKMTAQEITGHVFDAKTKEPIAGVTLYYDGSTIGAITDLEGNFTIKSQYQNNAVLVVRHLGYETRKIQDAGNQGILKIALKEQVQSLNEIVVTSDPFSRKQKMKVFTLEFLGDTKGGRNSEIVNKKDIKLYFNSYNNTLSAYSDVPIIIANEYLGYRIYFEIEEFKIYFKTQSLDRIDNIHQTLYDGSTQFFDTANGDPKILKRRSNAYLGSSMHFMRACWYGNLTDQNFKLKKKFRDLQLSEFYTVQKDTVRDMKAIRFVGDNYIIYHKRKGKSVYRSTLNINEPDSVHTLDRFGNYKPFQSLVFGGYMANFRIGEMLPMDYGL</sequence>
<dbReference type="Pfam" id="PF13715">
    <property type="entry name" value="CarbopepD_reg_2"/>
    <property type="match status" value="1"/>
</dbReference>
<dbReference type="InterPro" id="IPR008969">
    <property type="entry name" value="CarboxyPept-like_regulatory"/>
</dbReference>
<dbReference type="EMBL" id="FQWL01000003">
    <property type="protein sequence ID" value="SHG72213.1"/>
    <property type="molecule type" value="Genomic_DNA"/>
</dbReference>
<dbReference type="Gene3D" id="2.60.40.1120">
    <property type="entry name" value="Carboxypeptidase-like, regulatory domain"/>
    <property type="match status" value="1"/>
</dbReference>
<keyword evidence="2" id="KW-1185">Reference proteome</keyword>
<dbReference type="STRING" id="570519.SAMN04488116_2257"/>
<gene>
    <name evidence="1" type="ORF">SAMN04488116_2257</name>
</gene>
<evidence type="ECO:0000313" key="1">
    <source>
        <dbReference type="EMBL" id="SHG72213.1"/>
    </source>
</evidence>
<reference evidence="2" key="1">
    <citation type="submission" date="2016-11" db="EMBL/GenBank/DDBJ databases">
        <authorList>
            <person name="Varghese N."/>
            <person name="Submissions S."/>
        </authorList>
    </citation>
    <scope>NUCLEOTIDE SEQUENCE [LARGE SCALE GENOMIC DNA]</scope>
    <source>
        <strain evidence="2">DSM 22638</strain>
    </source>
</reference>
<proteinExistence type="predicted"/>
<dbReference type="RefSeq" id="WP_073179568.1">
    <property type="nucleotide sequence ID" value="NZ_FQWL01000003.1"/>
</dbReference>
<dbReference type="SUPFAM" id="SSF49464">
    <property type="entry name" value="Carboxypeptidase regulatory domain-like"/>
    <property type="match status" value="1"/>
</dbReference>
<accession>A0A1M5M641</accession>
<evidence type="ECO:0000313" key="2">
    <source>
        <dbReference type="Proteomes" id="UP000184532"/>
    </source>
</evidence>
<organism evidence="1 2">
    <name type="scientific">Flagellimonas flava</name>
    <dbReference type="NCBI Taxonomy" id="570519"/>
    <lineage>
        <taxon>Bacteria</taxon>
        <taxon>Pseudomonadati</taxon>
        <taxon>Bacteroidota</taxon>
        <taxon>Flavobacteriia</taxon>
        <taxon>Flavobacteriales</taxon>
        <taxon>Flavobacteriaceae</taxon>
        <taxon>Flagellimonas</taxon>
    </lineage>
</organism>
<name>A0A1M5M641_9FLAO</name>
<dbReference type="AlphaFoldDB" id="A0A1M5M641"/>